<dbReference type="PRINTS" id="PR00724">
    <property type="entry name" value="CRBOXYPTASEC"/>
</dbReference>
<dbReference type="GO" id="GO:0000324">
    <property type="term" value="C:fungal-type vacuole"/>
    <property type="evidence" value="ECO:0007669"/>
    <property type="project" value="TreeGrafter"/>
</dbReference>
<keyword evidence="6" id="KW-0325">Glycoprotein</keyword>
<proteinExistence type="inferred from homology"/>
<protein>
    <recommendedName>
        <fullName evidence="10">Carboxypeptidase</fullName>
    </recommendedName>
</protein>
<organism evidence="8 9">
    <name type="scientific">Coleophoma cylindrospora</name>
    <dbReference type="NCBI Taxonomy" id="1849047"/>
    <lineage>
        <taxon>Eukaryota</taxon>
        <taxon>Fungi</taxon>
        <taxon>Dikarya</taxon>
        <taxon>Ascomycota</taxon>
        <taxon>Pezizomycotina</taxon>
        <taxon>Leotiomycetes</taxon>
        <taxon>Helotiales</taxon>
        <taxon>Dermateaceae</taxon>
        <taxon>Coleophoma</taxon>
    </lineage>
</organism>
<dbReference type="PANTHER" id="PTHR11802:SF189">
    <property type="entry name" value="CARBOXYPEPTIDASE"/>
    <property type="match status" value="1"/>
</dbReference>
<accession>A0A3D8QT57</accession>
<feature type="chain" id="PRO_5017577384" description="Carboxypeptidase" evidence="7">
    <location>
        <begin position="22"/>
        <end position="633"/>
    </location>
</feature>
<dbReference type="SUPFAM" id="SSF53474">
    <property type="entry name" value="alpha/beta-Hydrolases"/>
    <property type="match status" value="1"/>
</dbReference>
<dbReference type="STRING" id="1849047.A0A3D8QT57"/>
<name>A0A3D8QT57_9HELO</name>
<evidence type="ECO:0000313" key="8">
    <source>
        <dbReference type="EMBL" id="RDW64989.1"/>
    </source>
</evidence>
<keyword evidence="5" id="KW-0378">Hydrolase</keyword>
<evidence type="ECO:0008006" key="10">
    <source>
        <dbReference type="Google" id="ProtNLM"/>
    </source>
</evidence>
<reference evidence="8 9" key="1">
    <citation type="journal article" date="2018" name="IMA Fungus">
        <title>IMA Genome-F 9: Draft genome sequence of Annulohypoxylon stygium, Aspergillus mulundensis, Berkeleyomyces basicola (syn. Thielaviopsis basicola), Ceratocystis smalleyi, two Cercospora beticola strains, Coleophoma cylindrospora, Fusarium fracticaudum, Phialophora cf. hyalina, and Morchella septimelata.</title>
        <authorList>
            <person name="Wingfield B.D."/>
            <person name="Bills G.F."/>
            <person name="Dong Y."/>
            <person name="Huang W."/>
            <person name="Nel W.J."/>
            <person name="Swalarsk-Parry B.S."/>
            <person name="Vaghefi N."/>
            <person name="Wilken P.M."/>
            <person name="An Z."/>
            <person name="de Beer Z.W."/>
            <person name="De Vos L."/>
            <person name="Chen L."/>
            <person name="Duong T.A."/>
            <person name="Gao Y."/>
            <person name="Hammerbacher A."/>
            <person name="Kikkert J.R."/>
            <person name="Li Y."/>
            <person name="Li H."/>
            <person name="Li K."/>
            <person name="Li Q."/>
            <person name="Liu X."/>
            <person name="Ma X."/>
            <person name="Naidoo K."/>
            <person name="Pethybridge S.J."/>
            <person name="Sun J."/>
            <person name="Steenkamp E.T."/>
            <person name="van der Nest M.A."/>
            <person name="van Wyk S."/>
            <person name="Wingfield M.J."/>
            <person name="Xiong C."/>
            <person name="Yue Q."/>
            <person name="Zhang X."/>
        </authorList>
    </citation>
    <scope>NUCLEOTIDE SEQUENCE [LARGE SCALE GENOMIC DNA]</scope>
    <source>
        <strain evidence="8 9">BP6252</strain>
    </source>
</reference>
<evidence type="ECO:0000313" key="9">
    <source>
        <dbReference type="Proteomes" id="UP000256645"/>
    </source>
</evidence>
<evidence type="ECO:0000256" key="5">
    <source>
        <dbReference type="ARBA" id="ARBA00022801"/>
    </source>
</evidence>
<dbReference type="InterPro" id="IPR029058">
    <property type="entry name" value="AB_hydrolase_fold"/>
</dbReference>
<dbReference type="Gene3D" id="3.40.50.1820">
    <property type="entry name" value="alpha/beta hydrolase"/>
    <property type="match status" value="1"/>
</dbReference>
<dbReference type="GO" id="GO:0006508">
    <property type="term" value="P:proteolysis"/>
    <property type="evidence" value="ECO:0007669"/>
    <property type="project" value="UniProtKB-KW"/>
</dbReference>
<evidence type="ECO:0000256" key="4">
    <source>
        <dbReference type="ARBA" id="ARBA00022729"/>
    </source>
</evidence>
<sequence>MYLHTLRPLVTALCCLGFTHAQFPPQLAQISGLTVLKSKFHDGVEISFKEPGICETTPGVRSFSGYVHLPVGLLSDIVGEDQLYPINTFFWFFESRKDPENAPLSIWLNGGPGASSFIGLLQENGPCFVGNDSNSTYLNPWSWNNEVNMLYIDQPAQVGFSYDVLTNGTYEAWNETITPTDFPLSEALPEQNNTFYLGTFASQSPNATANTTEHAAHAIWHFAQTWFEEFPAYKPKDEKISLWTESYGGRYGPGFFRFWQQQNERILNGSIAGPGTHLLKLDTLGIINGCLDCETQMLAYADFAWNNTYGIKAINESQYDEAIESFWKEGGCRDGILKCKAVATEMDPLDKGSLEYVDKICIEARANCQTMNEPYEKYSDKPRSRFDIAHPAADPFPAPYLSGYLNQHWVQSALGVPVNHTVSSGSVSAAFRSTGDYARGSHISALGYLLDNGIKVHTMYGDRDFACNWVEGERALHAVEYEGAEGFRNAGYTPVYTEQDGIGGMVKQHGNFSFARIFEAGHEVPAYQPSLAYAVFMRAMFNKDIGTGLIPVFDDFTTVGPASTWHIKNEIPEWPESVCYIKVASGSCTPEQWKLVEEGKAVIKDWIVVGYEEDGELIVENGTGEEQRVLGQA</sequence>
<dbReference type="Proteomes" id="UP000256645">
    <property type="component" value="Unassembled WGS sequence"/>
</dbReference>
<dbReference type="InterPro" id="IPR001563">
    <property type="entry name" value="Peptidase_S10"/>
</dbReference>
<dbReference type="OrthoDB" id="443318at2759"/>
<evidence type="ECO:0000256" key="2">
    <source>
        <dbReference type="ARBA" id="ARBA00022645"/>
    </source>
</evidence>
<keyword evidence="2" id="KW-0121">Carboxypeptidase</keyword>
<gene>
    <name evidence="8" type="ORF">BP6252_10640</name>
</gene>
<dbReference type="GO" id="GO:0004185">
    <property type="term" value="F:serine-type carboxypeptidase activity"/>
    <property type="evidence" value="ECO:0007669"/>
    <property type="project" value="InterPro"/>
</dbReference>
<evidence type="ECO:0000256" key="7">
    <source>
        <dbReference type="SAM" id="SignalP"/>
    </source>
</evidence>
<dbReference type="PANTHER" id="PTHR11802">
    <property type="entry name" value="SERINE PROTEASE FAMILY S10 SERINE CARBOXYPEPTIDASE"/>
    <property type="match status" value="1"/>
</dbReference>
<feature type="signal peptide" evidence="7">
    <location>
        <begin position="1"/>
        <end position="21"/>
    </location>
</feature>
<dbReference type="AlphaFoldDB" id="A0A3D8QT57"/>
<evidence type="ECO:0000256" key="1">
    <source>
        <dbReference type="ARBA" id="ARBA00009431"/>
    </source>
</evidence>
<comment type="similarity">
    <text evidence="1">Belongs to the peptidase S10 family.</text>
</comment>
<dbReference type="EMBL" id="PDLM01000012">
    <property type="protein sequence ID" value="RDW64989.1"/>
    <property type="molecule type" value="Genomic_DNA"/>
</dbReference>
<evidence type="ECO:0000256" key="3">
    <source>
        <dbReference type="ARBA" id="ARBA00022670"/>
    </source>
</evidence>
<keyword evidence="3" id="KW-0645">Protease</keyword>
<dbReference type="Pfam" id="PF00450">
    <property type="entry name" value="Peptidase_S10"/>
    <property type="match status" value="1"/>
</dbReference>
<comment type="caution">
    <text evidence="8">The sequence shown here is derived from an EMBL/GenBank/DDBJ whole genome shotgun (WGS) entry which is preliminary data.</text>
</comment>
<evidence type="ECO:0000256" key="6">
    <source>
        <dbReference type="ARBA" id="ARBA00023180"/>
    </source>
</evidence>
<keyword evidence="4 7" id="KW-0732">Signal</keyword>
<keyword evidence="9" id="KW-1185">Reference proteome</keyword>